<accession>A0A8B8CB40</accession>
<dbReference type="InterPro" id="IPR042635">
    <property type="entry name" value="MEGF10/SREC1/2-like"/>
</dbReference>
<dbReference type="RefSeq" id="XP_022312354.1">
    <property type="nucleotide sequence ID" value="XM_022456646.1"/>
</dbReference>
<keyword evidence="2" id="KW-1133">Transmembrane helix</keyword>
<keyword evidence="2" id="KW-0472">Membrane</keyword>
<dbReference type="Gene3D" id="2.170.300.10">
    <property type="entry name" value="Tie2 ligand-binding domain superfamily"/>
    <property type="match status" value="1"/>
</dbReference>
<dbReference type="PANTHER" id="PTHR24043">
    <property type="entry name" value="SCAVENGER RECEPTOR CLASS F"/>
    <property type="match status" value="1"/>
</dbReference>
<keyword evidence="2" id="KW-0812">Transmembrane</keyword>
<evidence type="ECO:0000313" key="6">
    <source>
        <dbReference type="RefSeq" id="XP_022312354.1"/>
    </source>
</evidence>
<feature type="signal peptide" evidence="3">
    <location>
        <begin position="1"/>
        <end position="19"/>
    </location>
</feature>
<name>A0A8B8CB40_CRAVI</name>
<evidence type="ECO:0000256" key="3">
    <source>
        <dbReference type="SAM" id="SignalP"/>
    </source>
</evidence>
<feature type="chain" id="PRO_5034680885" evidence="3">
    <location>
        <begin position="20"/>
        <end position="598"/>
    </location>
</feature>
<dbReference type="GeneID" id="111117504"/>
<feature type="transmembrane region" description="Helical" evidence="2">
    <location>
        <begin position="475"/>
        <end position="496"/>
    </location>
</feature>
<protein>
    <submittedName>
        <fullName evidence="6">Multiple epidermal growth factor-like domains protein 11</fullName>
    </submittedName>
</protein>
<dbReference type="AlphaFoldDB" id="A0A8B8CB40"/>
<evidence type="ECO:0000256" key="2">
    <source>
        <dbReference type="SAM" id="Phobius"/>
    </source>
</evidence>
<dbReference type="Proteomes" id="UP000694844">
    <property type="component" value="Chromosome 10"/>
</dbReference>
<feature type="domain" description="EGF-like" evidence="4">
    <location>
        <begin position="375"/>
        <end position="412"/>
    </location>
</feature>
<dbReference type="Gene3D" id="2.60.120.260">
    <property type="entry name" value="Galactose-binding domain-like"/>
    <property type="match status" value="1"/>
</dbReference>
<sequence>MIWILSATLFFSLISFVRSYENMALNKPAWHEHPYHKDQWGADLAVDGQYSDRSAQGGQCTISANCQSTAQWKVDLGEILDVSHIVIYYRTDNHIWDDDNPSVARFLGFSVYLSNTTNYEDGVLCVEDSQYTRSSIPNPVYISCPYNGRYVIYSNNRTQSSIPDGYSEYAFNELCEVEVYDCATPGFYGKRCSSRCPTNCLNGHCNRRGECLGCIRGHQGVHCDKECKNYTYGSGCTRTCGECKHGEQCDHVTGSCPNGCDRGIHGVKCDKVCPVWEGRYGYNCQENCSMNCLHGVCDRRSGQCFMGCEVGWKGTTCLTKCDGGTYGADCRYHCGHCLDKQQCDAIDGSCLNGCGSGYFGAKCTEICGNKTFGPACSLTCGNCIYQSNEQCDHVTGHCPRGCVVGYSGKRCNDLCGNNTYGPGCSLPCGNCHYKYGEQCHHVTGQCPSACAEGFKGKRCDEGYVRSSSSDVDNRLLIPAYLTASVLFISVVLNIVLIMKRKQINNKETQPKQEEGYENVTWSYEGSDAHSASDYEPMNIFSPVYEAANITSPDYESMNRISPDYEAANITSPVYEAVNITSPDYEPMNIISPVYKALN</sequence>
<feature type="domain" description="EGF-like" evidence="4">
    <location>
        <begin position="423"/>
        <end position="460"/>
    </location>
</feature>
<evidence type="ECO:0000259" key="4">
    <source>
        <dbReference type="SMART" id="SM00181"/>
    </source>
</evidence>
<feature type="domain" description="EGF-like" evidence="4">
    <location>
        <begin position="191"/>
        <end position="224"/>
    </location>
</feature>
<dbReference type="GO" id="GO:0005044">
    <property type="term" value="F:scavenger receptor activity"/>
    <property type="evidence" value="ECO:0007669"/>
    <property type="project" value="InterPro"/>
</dbReference>
<dbReference type="KEGG" id="cvn:111117504"/>
<proteinExistence type="predicted"/>
<keyword evidence="1" id="KW-0245">EGF-like domain</keyword>
<feature type="domain" description="EGF-like" evidence="4">
    <location>
        <begin position="287"/>
        <end position="318"/>
    </location>
</feature>
<dbReference type="OrthoDB" id="409374at2759"/>
<dbReference type="SMART" id="SM00181">
    <property type="entry name" value="EGF"/>
    <property type="match status" value="4"/>
</dbReference>
<keyword evidence="3" id="KW-0732">Signal</keyword>
<organism evidence="5 6">
    <name type="scientific">Crassostrea virginica</name>
    <name type="common">Eastern oyster</name>
    <dbReference type="NCBI Taxonomy" id="6565"/>
    <lineage>
        <taxon>Eukaryota</taxon>
        <taxon>Metazoa</taxon>
        <taxon>Spiralia</taxon>
        <taxon>Lophotrochozoa</taxon>
        <taxon>Mollusca</taxon>
        <taxon>Bivalvia</taxon>
        <taxon>Autobranchia</taxon>
        <taxon>Pteriomorphia</taxon>
        <taxon>Ostreida</taxon>
        <taxon>Ostreoidea</taxon>
        <taxon>Ostreidae</taxon>
        <taxon>Crassostrea</taxon>
    </lineage>
</organism>
<evidence type="ECO:0000256" key="1">
    <source>
        <dbReference type="ARBA" id="ARBA00022536"/>
    </source>
</evidence>
<gene>
    <name evidence="6" type="primary">LOC111117504</name>
</gene>
<dbReference type="PANTHER" id="PTHR24043:SF8">
    <property type="entry name" value="EGF-LIKE DOMAIN-CONTAINING PROTEIN"/>
    <property type="match status" value="1"/>
</dbReference>
<dbReference type="InterPro" id="IPR008979">
    <property type="entry name" value="Galactose-bd-like_sf"/>
</dbReference>
<dbReference type="InterPro" id="IPR000742">
    <property type="entry name" value="EGF"/>
</dbReference>
<reference evidence="6" key="1">
    <citation type="submission" date="2025-08" db="UniProtKB">
        <authorList>
            <consortium name="RefSeq"/>
        </authorList>
    </citation>
    <scope>IDENTIFICATION</scope>
    <source>
        <tissue evidence="6">Whole sample</tissue>
    </source>
</reference>
<evidence type="ECO:0000313" key="5">
    <source>
        <dbReference type="Proteomes" id="UP000694844"/>
    </source>
</evidence>
<dbReference type="SUPFAM" id="SSF49785">
    <property type="entry name" value="Galactose-binding domain-like"/>
    <property type="match status" value="1"/>
</dbReference>
<keyword evidence="5" id="KW-1185">Reference proteome</keyword>